<dbReference type="GO" id="GO:0022857">
    <property type="term" value="F:transmembrane transporter activity"/>
    <property type="evidence" value="ECO:0007669"/>
    <property type="project" value="InterPro"/>
</dbReference>
<gene>
    <name evidence="13" type="ordered locus">Sfum_3951</name>
</gene>
<dbReference type="SUPFAM" id="SSF161098">
    <property type="entry name" value="MetI-like"/>
    <property type="match status" value="1"/>
</dbReference>
<dbReference type="eggNOG" id="COG0765">
    <property type="taxonomic scope" value="Bacteria"/>
</dbReference>
<evidence type="ECO:0000256" key="1">
    <source>
        <dbReference type="ARBA" id="ARBA00003159"/>
    </source>
</evidence>
<keyword evidence="14" id="KW-1185">Reference proteome</keyword>
<proteinExistence type="inferred from homology"/>
<keyword evidence="9 11" id="KW-1133">Transmembrane helix</keyword>
<dbReference type="InterPro" id="IPR035906">
    <property type="entry name" value="MetI-like_sf"/>
</dbReference>
<dbReference type="GO" id="GO:0006865">
    <property type="term" value="P:amino acid transport"/>
    <property type="evidence" value="ECO:0007669"/>
    <property type="project" value="UniProtKB-KW"/>
</dbReference>
<dbReference type="OrthoDB" id="3181282at2"/>
<evidence type="ECO:0000256" key="5">
    <source>
        <dbReference type="ARBA" id="ARBA00022448"/>
    </source>
</evidence>
<evidence type="ECO:0000256" key="6">
    <source>
        <dbReference type="ARBA" id="ARBA00022475"/>
    </source>
</evidence>
<keyword evidence="5 11" id="KW-0813">Transport</keyword>
<keyword evidence="10 11" id="KW-0472">Membrane</keyword>
<feature type="transmembrane region" description="Helical" evidence="11">
    <location>
        <begin position="90"/>
        <end position="114"/>
    </location>
</feature>
<dbReference type="AlphaFoldDB" id="A0LQB8"/>
<evidence type="ECO:0000256" key="10">
    <source>
        <dbReference type="ARBA" id="ARBA00023136"/>
    </source>
</evidence>
<evidence type="ECO:0000256" key="2">
    <source>
        <dbReference type="ARBA" id="ARBA00004429"/>
    </source>
</evidence>
<evidence type="ECO:0000256" key="7">
    <source>
        <dbReference type="ARBA" id="ARBA00022692"/>
    </source>
</evidence>
<dbReference type="HOGENOM" id="CLU_019602_1_1_7"/>
<dbReference type="Pfam" id="PF00528">
    <property type="entry name" value="BPD_transp_1"/>
    <property type="match status" value="1"/>
</dbReference>
<dbReference type="FunCoup" id="A0LQB8">
    <property type="interactions" value="171"/>
</dbReference>
<comment type="function">
    <text evidence="1">Part of the binding-protein-dependent transport system for glutamine; probably responsible for the translocation of the substrate across the membrane.</text>
</comment>
<dbReference type="Proteomes" id="UP000001784">
    <property type="component" value="Chromosome"/>
</dbReference>
<dbReference type="NCBIfam" id="TIGR01726">
    <property type="entry name" value="HEQRo_perm_3TM"/>
    <property type="match status" value="1"/>
</dbReference>
<keyword evidence="8" id="KW-0029">Amino-acid transport</keyword>
<evidence type="ECO:0000259" key="12">
    <source>
        <dbReference type="PROSITE" id="PS50928"/>
    </source>
</evidence>
<evidence type="ECO:0000256" key="11">
    <source>
        <dbReference type="RuleBase" id="RU363032"/>
    </source>
</evidence>
<dbReference type="InterPro" id="IPR010065">
    <property type="entry name" value="AA_ABC_transptr_permease_3TM"/>
</dbReference>
<dbReference type="Gene3D" id="1.10.3720.10">
    <property type="entry name" value="MetI-like"/>
    <property type="match status" value="1"/>
</dbReference>
<keyword evidence="7 11" id="KW-0812">Transmembrane</keyword>
<dbReference type="RefSeq" id="WP_011700735.1">
    <property type="nucleotide sequence ID" value="NC_008554.1"/>
</dbReference>
<keyword evidence="6" id="KW-1003">Cell membrane</keyword>
<feature type="transmembrane region" description="Helical" evidence="11">
    <location>
        <begin position="135"/>
        <end position="157"/>
    </location>
</feature>
<reference evidence="13 14" key="1">
    <citation type="submission" date="2006-10" db="EMBL/GenBank/DDBJ databases">
        <title>Complete sequence of Syntrophobacter fumaroxidans MPOB.</title>
        <authorList>
            <consortium name="US DOE Joint Genome Institute"/>
            <person name="Copeland A."/>
            <person name="Lucas S."/>
            <person name="Lapidus A."/>
            <person name="Barry K."/>
            <person name="Detter J.C."/>
            <person name="Glavina del Rio T."/>
            <person name="Hammon N."/>
            <person name="Israni S."/>
            <person name="Pitluck S."/>
            <person name="Goltsman E.G."/>
            <person name="Martinez M."/>
            <person name="Schmutz J."/>
            <person name="Larimer F."/>
            <person name="Land M."/>
            <person name="Hauser L."/>
            <person name="Kyrpides N."/>
            <person name="Kim E."/>
            <person name="Boone D.R."/>
            <person name="Brockman F."/>
            <person name="Culley D."/>
            <person name="Ferry J."/>
            <person name="Gunsalus R."/>
            <person name="McInerney M.J."/>
            <person name="Morrison M."/>
            <person name="Plugge C."/>
            <person name="Rohlin L."/>
            <person name="Scholten J."/>
            <person name="Sieber J."/>
            <person name="Stams A.J.M."/>
            <person name="Worm P."/>
            <person name="Henstra A.M."/>
            <person name="Richardson P."/>
        </authorList>
    </citation>
    <scope>NUCLEOTIDE SEQUENCE [LARGE SCALE GENOMIC DNA]</scope>
    <source>
        <strain evidence="14">DSM 10017 / MPOB</strain>
    </source>
</reference>
<evidence type="ECO:0000256" key="4">
    <source>
        <dbReference type="ARBA" id="ARBA00016506"/>
    </source>
</evidence>
<evidence type="ECO:0000256" key="9">
    <source>
        <dbReference type="ARBA" id="ARBA00022989"/>
    </source>
</evidence>
<dbReference type="STRING" id="335543.Sfum_3951"/>
<dbReference type="EMBL" id="CP000478">
    <property type="protein sequence ID" value="ABK19620.1"/>
    <property type="molecule type" value="Genomic_DNA"/>
</dbReference>
<evidence type="ECO:0000256" key="8">
    <source>
        <dbReference type="ARBA" id="ARBA00022970"/>
    </source>
</evidence>
<dbReference type="PANTHER" id="PTHR30614">
    <property type="entry name" value="MEMBRANE COMPONENT OF AMINO ACID ABC TRANSPORTER"/>
    <property type="match status" value="1"/>
</dbReference>
<feature type="transmembrane region" description="Helical" evidence="11">
    <location>
        <begin position="24"/>
        <end position="46"/>
    </location>
</feature>
<protein>
    <recommendedName>
        <fullName evidence="4">Putative glutamine transport system permease protein GlnP</fullName>
    </recommendedName>
</protein>
<dbReference type="PANTHER" id="PTHR30614:SF20">
    <property type="entry name" value="GLUTAMINE TRANSPORT SYSTEM PERMEASE PROTEIN GLNP"/>
    <property type="match status" value="1"/>
</dbReference>
<evidence type="ECO:0000313" key="14">
    <source>
        <dbReference type="Proteomes" id="UP000001784"/>
    </source>
</evidence>
<comment type="subcellular location">
    <subcellularLocation>
        <location evidence="2">Cell inner membrane</location>
        <topology evidence="2">Multi-pass membrane protein</topology>
    </subcellularLocation>
    <subcellularLocation>
        <location evidence="11">Cell membrane</location>
        <topology evidence="11">Multi-pass membrane protein</topology>
    </subcellularLocation>
</comment>
<dbReference type="FunFam" id="1.10.3720.10:FF:000033">
    <property type="entry name" value="Polar amino acid ABC transporter permease"/>
    <property type="match status" value="1"/>
</dbReference>
<comment type="similarity">
    <text evidence="3">Belongs to the binding-protein-dependent transport system permease family. HisMQ subfamily.</text>
</comment>
<dbReference type="InterPro" id="IPR000515">
    <property type="entry name" value="MetI-like"/>
</dbReference>
<organism evidence="13 14">
    <name type="scientific">Syntrophobacter fumaroxidans (strain DSM 10017 / MPOB)</name>
    <dbReference type="NCBI Taxonomy" id="335543"/>
    <lineage>
        <taxon>Bacteria</taxon>
        <taxon>Pseudomonadati</taxon>
        <taxon>Thermodesulfobacteriota</taxon>
        <taxon>Syntrophobacteria</taxon>
        <taxon>Syntrophobacterales</taxon>
        <taxon>Syntrophobacteraceae</taxon>
        <taxon>Syntrophobacter</taxon>
    </lineage>
</organism>
<dbReference type="PROSITE" id="PS50928">
    <property type="entry name" value="ABC_TM1"/>
    <property type="match status" value="1"/>
</dbReference>
<dbReference type="InParanoid" id="A0LQB8"/>
<feature type="transmembrane region" description="Helical" evidence="11">
    <location>
        <begin position="58"/>
        <end position="78"/>
    </location>
</feature>
<evidence type="ECO:0000256" key="3">
    <source>
        <dbReference type="ARBA" id="ARBA00010072"/>
    </source>
</evidence>
<feature type="transmembrane region" description="Helical" evidence="11">
    <location>
        <begin position="188"/>
        <end position="206"/>
    </location>
</feature>
<dbReference type="InterPro" id="IPR043429">
    <property type="entry name" value="ArtM/GltK/GlnP/TcyL/YhdX-like"/>
</dbReference>
<name>A0LQB8_SYNFM</name>
<sequence>MEEFRFGILHDAAPLILEGLRVTVYVSLLSFALALVIGVAVGILRSKSPRMRAVFSPYVELFRGTPLLIQLFFIYYGLPTMGLTLDSFSAGVLGLGLNGGAYISEIIRGALLSVDKGQQDAAFSFGFSWLQSMTYVILPQAVSVALPPLVSSFSALLKESSLVSVLAITELTRVSQLIYTRTFRALEVYLAIGVLYFLMTWFVARLSKRLERKYRVSGRIP</sequence>
<dbReference type="GO" id="GO:0043190">
    <property type="term" value="C:ATP-binding cassette (ABC) transporter complex"/>
    <property type="evidence" value="ECO:0007669"/>
    <property type="project" value="InterPro"/>
</dbReference>
<accession>A0LQB8</accession>
<dbReference type="CDD" id="cd06261">
    <property type="entry name" value="TM_PBP2"/>
    <property type="match status" value="1"/>
</dbReference>
<feature type="domain" description="ABC transmembrane type-1" evidence="12">
    <location>
        <begin position="20"/>
        <end position="207"/>
    </location>
</feature>
<evidence type="ECO:0000313" key="13">
    <source>
        <dbReference type="EMBL" id="ABK19620.1"/>
    </source>
</evidence>
<dbReference type="KEGG" id="sfu:Sfum_3951"/>